<evidence type="ECO:0000313" key="3">
    <source>
        <dbReference type="Proteomes" id="UP001054252"/>
    </source>
</evidence>
<evidence type="ECO:0000313" key="2">
    <source>
        <dbReference type="EMBL" id="GKV33778.1"/>
    </source>
</evidence>
<keyword evidence="3" id="KW-1185">Reference proteome</keyword>
<dbReference type="Proteomes" id="UP001054252">
    <property type="component" value="Unassembled WGS sequence"/>
</dbReference>
<accession>A0AAV5L957</accession>
<comment type="caution">
    <text evidence="2">The sequence shown here is derived from an EMBL/GenBank/DDBJ whole genome shotgun (WGS) entry which is preliminary data.</text>
</comment>
<protein>
    <submittedName>
        <fullName evidence="2">Uncharacterized protein</fullName>
    </submittedName>
</protein>
<sequence length="43" mass="4919">MRGWEEKTQLPGLNSETFEDGKKTVSSENNKTKFLLENVSCEN</sequence>
<gene>
    <name evidence="2" type="ORF">SLEP1_g42238</name>
</gene>
<evidence type="ECO:0000256" key="1">
    <source>
        <dbReference type="SAM" id="MobiDB-lite"/>
    </source>
</evidence>
<name>A0AAV5L957_9ROSI</name>
<feature type="region of interest" description="Disordered" evidence="1">
    <location>
        <begin position="1"/>
        <end position="29"/>
    </location>
</feature>
<dbReference type="EMBL" id="BPVZ01000102">
    <property type="protein sequence ID" value="GKV33778.1"/>
    <property type="molecule type" value="Genomic_DNA"/>
</dbReference>
<organism evidence="2 3">
    <name type="scientific">Rubroshorea leprosula</name>
    <dbReference type="NCBI Taxonomy" id="152421"/>
    <lineage>
        <taxon>Eukaryota</taxon>
        <taxon>Viridiplantae</taxon>
        <taxon>Streptophyta</taxon>
        <taxon>Embryophyta</taxon>
        <taxon>Tracheophyta</taxon>
        <taxon>Spermatophyta</taxon>
        <taxon>Magnoliopsida</taxon>
        <taxon>eudicotyledons</taxon>
        <taxon>Gunneridae</taxon>
        <taxon>Pentapetalae</taxon>
        <taxon>rosids</taxon>
        <taxon>malvids</taxon>
        <taxon>Malvales</taxon>
        <taxon>Dipterocarpaceae</taxon>
        <taxon>Rubroshorea</taxon>
    </lineage>
</organism>
<dbReference type="AlphaFoldDB" id="A0AAV5L957"/>
<proteinExistence type="predicted"/>
<reference evidence="2 3" key="1">
    <citation type="journal article" date="2021" name="Commun. Biol.">
        <title>The genome of Shorea leprosula (Dipterocarpaceae) highlights the ecological relevance of drought in aseasonal tropical rainforests.</title>
        <authorList>
            <person name="Ng K.K.S."/>
            <person name="Kobayashi M.J."/>
            <person name="Fawcett J.A."/>
            <person name="Hatakeyama M."/>
            <person name="Paape T."/>
            <person name="Ng C.H."/>
            <person name="Ang C.C."/>
            <person name="Tnah L.H."/>
            <person name="Lee C.T."/>
            <person name="Nishiyama T."/>
            <person name="Sese J."/>
            <person name="O'Brien M.J."/>
            <person name="Copetti D."/>
            <person name="Mohd Noor M.I."/>
            <person name="Ong R.C."/>
            <person name="Putra M."/>
            <person name="Sireger I.Z."/>
            <person name="Indrioko S."/>
            <person name="Kosugi Y."/>
            <person name="Izuno A."/>
            <person name="Isagi Y."/>
            <person name="Lee S.L."/>
            <person name="Shimizu K.K."/>
        </authorList>
    </citation>
    <scope>NUCLEOTIDE SEQUENCE [LARGE SCALE GENOMIC DNA]</scope>
    <source>
        <strain evidence="2">214</strain>
    </source>
</reference>